<comment type="caution">
    <text evidence="1">The sequence shown here is derived from an EMBL/GenBank/DDBJ whole genome shotgun (WGS) entry which is preliminary data.</text>
</comment>
<protein>
    <submittedName>
        <fullName evidence="1">Uncharacterized protein</fullName>
    </submittedName>
</protein>
<feature type="non-terminal residue" evidence="1">
    <location>
        <position position="1"/>
    </location>
</feature>
<proteinExistence type="predicted"/>
<sequence length="41" mass="4617">PLAVWPQENGRWVFQGESFRLIREAGEAVIVTVLPGKGRRP</sequence>
<dbReference type="EMBL" id="BARS01053221">
    <property type="protein sequence ID" value="GAG49747.1"/>
    <property type="molecule type" value="Genomic_DNA"/>
</dbReference>
<evidence type="ECO:0000313" key="1">
    <source>
        <dbReference type="EMBL" id="GAG49747.1"/>
    </source>
</evidence>
<organism evidence="1">
    <name type="scientific">marine sediment metagenome</name>
    <dbReference type="NCBI Taxonomy" id="412755"/>
    <lineage>
        <taxon>unclassified sequences</taxon>
        <taxon>metagenomes</taxon>
        <taxon>ecological metagenomes</taxon>
    </lineage>
</organism>
<accession>X0YSH0</accession>
<name>X0YSH0_9ZZZZ</name>
<reference evidence="1" key="1">
    <citation type="journal article" date="2014" name="Front. Microbiol.">
        <title>High frequency of phylogenetically diverse reductive dehalogenase-homologous genes in deep subseafloor sedimentary metagenomes.</title>
        <authorList>
            <person name="Kawai M."/>
            <person name="Futagami T."/>
            <person name="Toyoda A."/>
            <person name="Takaki Y."/>
            <person name="Nishi S."/>
            <person name="Hori S."/>
            <person name="Arai W."/>
            <person name="Tsubouchi T."/>
            <person name="Morono Y."/>
            <person name="Uchiyama I."/>
            <person name="Ito T."/>
            <person name="Fujiyama A."/>
            <person name="Inagaki F."/>
            <person name="Takami H."/>
        </authorList>
    </citation>
    <scope>NUCLEOTIDE SEQUENCE</scope>
    <source>
        <strain evidence="1">Expedition CK06-06</strain>
    </source>
</reference>
<gene>
    <name evidence="1" type="ORF">S01H1_79007</name>
</gene>
<dbReference type="AlphaFoldDB" id="X0YSH0"/>